<proteinExistence type="predicted"/>
<sequence length="331" mass="37575">MEISEAYTASIGVLVFMDDYDVDRDEEEEGDLFLRKATAGFWWEDCGADGNCDIHHQRGGRGCMVNSRSWAEELQDIFTPQAVYCYSGGRSRFSSISAQRNERESIRQKLALGSFYDDEPVIYTSCSKNGPSSRLQGGVNLQVCFVNDSNSDKDSDAEDSRTETSLDTPLSPVSKQSSSLSDRDTAEEDSDPLDDCSGFWRVQRRLQEEARVALALARPMARMQVEVERQIQLHRRSPVADMLPHLPHISECLMKRNLRRGDMRDMSLGQLQVITNDLHSQIQSLNEELVQLLLLRDELHVEQDAMLVDIEDLTRHAHSHHRQQADKAISK</sequence>
<dbReference type="EMBL" id="CADEAL010004217">
    <property type="protein sequence ID" value="CAB1454582.1"/>
    <property type="molecule type" value="Genomic_DNA"/>
</dbReference>
<evidence type="ECO:0000313" key="4">
    <source>
        <dbReference type="Proteomes" id="UP001153269"/>
    </source>
</evidence>
<dbReference type="GO" id="GO:0005886">
    <property type="term" value="C:plasma membrane"/>
    <property type="evidence" value="ECO:0007669"/>
    <property type="project" value="TreeGrafter"/>
</dbReference>
<dbReference type="PANTHER" id="PTHR13103:SF4">
    <property type="entry name" value="SCHWANNOMIN-INTERACTING PROTEIN 1-LIKE ISOFORM X1"/>
    <property type="match status" value="1"/>
</dbReference>
<keyword evidence="4" id="KW-1185">Reference proteome</keyword>
<evidence type="ECO:0000313" key="3">
    <source>
        <dbReference type="EMBL" id="CAB1454582.1"/>
    </source>
</evidence>
<dbReference type="Proteomes" id="UP001153269">
    <property type="component" value="Unassembled WGS sequence"/>
</dbReference>
<gene>
    <name evidence="3" type="ORF">PLEPLA_LOCUS42348</name>
</gene>
<name>A0A9N7VKJ3_PLEPL</name>
<protein>
    <recommendedName>
        <fullName evidence="2">Schwannomin interacting protein 1 C-terminal domain-containing protein</fullName>
    </recommendedName>
</protein>
<dbReference type="Pfam" id="PF10148">
    <property type="entry name" value="SCHIP-1_C"/>
    <property type="match status" value="1"/>
</dbReference>
<accession>A0A9N7VKJ3</accession>
<feature type="compositionally biased region" description="Low complexity" evidence="1">
    <location>
        <begin position="169"/>
        <end position="180"/>
    </location>
</feature>
<feature type="compositionally biased region" description="Basic and acidic residues" evidence="1">
    <location>
        <begin position="150"/>
        <end position="164"/>
    </location>
</feature>
<feature type="domain" description="Schwannomin interacting protein 1 C-terminal" evidence="2">
    <location>
        <begin position="99"/>
        <end position="325"/>
    </location>
</feature>
<dbReference type="GO" id="GO:0035332">
    <property type="term" value="P:positive regulation of hippo signaling"/>
    <property type="evidence" value="ECO:0007669"/>
    <property type="project" value="TreeGrafter"/>
</dbReference>
<dbReference type="InterPro" id="IPR039045">
    <property type="entry name" value="SCHIP_1"/>
</dbReference>
<evidence type="ECO:0000259" key="2">
    <source>
        <dbReference type="Pfam" id="PF10148"/>
    </source>
</evidence>
<dbReference type="PANTHER" id="PTHR13103">
    <property type="entry name" value="SCHWANNOMIN INTERACTING PROTEIN 1"/>
    <property type="match status" value="1"/>
</dbReference>
<comment type="caution">
    <text evidence="3">The sequence shown here is derived from an EMBL/GenBank/DDBJ whole genome shotgun (WGS) entry which is preliminary data.</text>
</comment>
<dbReference type="AlphaFoldDB" id="A0A9N7VKJ3"/>
<dbReference type="GO" id="GO:0030054">
    <property type="term" value="C:cell junction"/>
    <property type="evidence" value="ECO:0007669"/>
    <property type="project" value="TreeGrafter"/>
</dbReference>
<dbReference type="InterPro" id="IPR015649">
    <property type="entry name" value="SCHIP_1_C"/>
</dbReference>
<reference evidence="3" key="1">
    <citation type="submission" date="2020-03" db="EMBL/GenBank/DDBJ databases">
        <authorList>
            <person name="Weist P."/>
        </authorList>
    </citation>
    <scope>NUCLEOTIDE SEQUENCE</scope>
</reference>
<feature type="region of interest" description="Disordered" evidence="1">
    <location>
        <begin position="150"/>
        <end position="193"/>
    </location>
</feature>
<evidence type="ECO:0000256" key="1">
    <source>
        <dbReference type="SAM" id="MobiDB-lite"/>
    </source>
</evidence>
<organism evidence="3 4">
    <name type="scientific">Pleuronectes platessa</name>
    <name type="common">European plaice</name>
    <dbReference type="NCBI Taxonomy" id="8262"/>
    <lineage>
        <taxon>Eukaryota</taxon>
        <taxon>Metazoa</taxon>
        <taxon>Chordata</taxon>
        <taxon>Craniata</taxon>
        <taxon>Vertebrata</taxon>
        <taxon>Euteleostomi</taxon>
        <taxon>Actinopterygii</taxon>
        <taxon>Neopterygii</taxon>
        <taxon>Teleostei</taxon>
        <taxon>Neoteleostei</taxon>
        <taxon>Acanthomorphata</taxon>
        <taxon>Carangaria</taxon>
        <taxon>Pleuronectiformes</taxon>
        <taxon>Pleuronectoidei</taxon>
        <taxon>Pleuronectidae</taxon>
        <taxon>Pleuronectes</taxon>
    </lineage>
</organism>